<proteinExistence type="predicted"/>
<dbReference type="PATRIC" id="fig|413999.7.peg.3278"/>
<keyword evidence="1" id="KW-0479">Metal-binding</keyword>
<dbReference type="PANTHER" id="PTHR11615">
    <property type="entry name" value="NITRATE, FORMATE, IRON DEHYDROGENASE"/>
    <property type="match status" value="1"/>
</dbReference>
<keyword evidence="2" id="KW-0408">Iron</keyword>
<dbReference type="InterPro" id="IPR050340">
    <property type="entry name" value="Cytosolic_Fe-S_CAF"/>
</dbReference>
<dbReference type="Pfam" id="PF00037">
    <property type="entry name" value="Fer4"/>
    <property type="match status" value="1"/>
</dbReference>
<sequence length="498" mass="55368">MMLKFETELKKIKYLVLKEVAQLAIEDNMDKLEMLKIPYKILNEKQAEYRCCVYRERTVVYERAQLAAGFKPDDNLTNELESISDNDQIIYVIASACDQCPLNRFRVTEACRGCIQHRCMEVCSAKAMVRINGKSYIDQNKCRECGLCKKVCPYNAIVEVMRPCKKVCPTGALEINPDDKRAMIEKENCINCGACMAACPFGAISDKSYIVNIAKLLKEKKKVYAVVAPAITGQFGPQVKVGQVKNALTKAGFKDMVEAACGADAVVFSESEEFVERMKEGQKCMTTSCCPGFVNYIENQFKDLAENISTTVSPMVATGRMIKEMDKDSYVVFIGPCTAKKSEVLRKELKDAVDYVMTFEEIAALLGALQIEPSECEEDPVQDASTFGRGFAQSGGVTAAIQNFIDSKEIDIEFNPTKVSGKDEIKKTLMLAKAGRIPFNFVEGMMCEGGCIGGPATMTSLMKAKGQLIKFSKESESKDVITNKKVENFEKVNMHKHK</sequence>
<feature type="domain" description="4Fe-4S ferredoxin-type" evidence="4">
    <location>
        <begin position="180"/>
        <end position="209"/>
    </location>
</feature>
<dbReference type="Pfam" id="PF02906">
    <property type="entry name" value="Fe_hyd_lg_C"/>
    <property type="match status" value="1"/>
</dbReference>
<dbReference type="InterPro" id="IPR017900">
    <property type="entry name" value="4Fe4S_Fe_S_CS"/>
</dbReference>
<dbReference type="Gene3D" id="3.40.950.10">
    <property type="entry name" value="Fe-only Hydrogenase (Larger Subunit), Chain L, domain 3"/>
    <property type="match status" value="1"/>
</dbReference>
<protein>
    <submittedName>
        <fullName evidence="5">Iron-dependent hydrogenase</fullName>
    </submittedName>
</protein>
<dbReference type="InterPro" id="IPR057431">
    <property type="entry name" value="LdpA_Fe-S-bd"/>
</dbReference>
<dbReference type="InterPro" id="IPR004108">
    <property type="entry name" value="Fe_hydrogenase_lsu_C"/>
</dbReference>
<dbReference type="Pfam" id="PF25160">
    <property type="entry name" value="LdpA_Fe-S-bd"/>
    <property type="match status" value="1"/>
</dbReference>
<dbReference type="AlphaFoldDB" id="A5I727"/>
<feature type="domain" description="4Fe-4S ferredoxin-type" evidence="4">
    <location>
        <begin position="133"/>
        <end position="163"/>
    </location>
</feature>
<dbReference type="PROSITE" id="PS00198">
    <property type="entry name" value="4FE4S_FER_1"/>
    <property type="match status" value="1"/>
</dbReference>
<name>A5I727_CLOBH</name>
<evidence type="ECO:0000256" key="2">
    <source>
        <dbReference type="ARBA" id="ARBA00023004"/>
    </source>
</evidence>
<dbReference type="KEGG" id="cbo:CBO3302"/>
<keyword evidence="3" id="KW-0411">Iron-sulfur</keyword>
<accession>A5I727</accession>
<dbReference type="EMBL" id="AM412317">
    <property type="protein sequence ID" value="CAL84860.1"/>
    <property type="molecule type" value="Genomic_DNA"/>
</dbReference>
<evidence type="ECO:0000256" key="3">
    <source>
        <dbReference type="ARBA" id="ARBA00023014"/>
    </source>
</evidence>
<evidence type="ECO:0000313" key="5">
    <source>
        <dbReference type="EMBL" id="CAL84860.1"/>
    </source>
</evidence>
<dbReference type="InterPro" id="IPR009016">
    <property type="entry name" value="Fe_hydrogenase"/>
</dbReference>
<dbReference type="GO" id="GO:0046872">
    <property type="term" value="F:metal ion binding"/>
    <property type="evidence" value="ECO:0007669"/>
    <property type="project" value="UniProtKB-KW"/>
</dbReference>
<evidence type="ECO:0000313" key="6">
    <source>
        <dbReference type="Proteomes" id="UP000001986"/>
    </source>
</evidence>
<dbReference type="PROSITE" id="PS51379">
    <property type="entry name" value="4FE4S_FER_2"/>
    <property type="match status" value="2"/>
</dbReference>
<dbReference type="SUPFAM" id="SSF53920">
    <property type="entry name" value="Fe-only hydrogenase"/>
    <property type="match status" value="1"/>
</dbReference>
<dbReference type="Gene3D" id="3.30.70.20">
    <property type="match status" value="2"/>
</dbReference>
<gene>
    <name evidence="5" type="ordered locus">CBO3302</name>
</gene>
<dbReference type="NCBIfam" id="TIGR04105">
    <property type="entry name" value="FeFe_hydrog_B1"/>
    <property type="match status" value="1"/>
</dbReference>
<dbReference type="SUPFAM" id="SSF54862">
    <property type="entry name" value="4Fe-4S ferredoxins"/>
    <property type="match status" value="1"/>
</dbReference>
<dbReference type="InterPro" id="IPR027631">
    <property type="entry name" value="Mono_FeFe_hydrog"/>
</dbReference>
<keyword evidence="6" id="KW-1185">Reference proteome</keyword>
<dbReference type="InterPro" id="IPR017896">
    <property type="entry name" value="4Fe4S_Fe-S-bd"/>
</dbReference>
<evidence type="ECO:0000259" key="4">
    <source>
        <dbReference type="PROSITE" id="PS51379"/>
    </source>
</evidence>
<dbReference type="GO" id="GO:0051536">
    <property type="term" value="F:iron-sulfur cluster binding"/>
    <property type="evidence" value="ECO:0007669"/>
    <property type="project" value="UniProtKB-KW"/>
</dbReference>
<dbReference type="Proteomes" id="UP000001986">
    <property type="component" value="Chromosome"/>
</dbReference>
<evidence type="ECO:0000256" key="1">
    <source>
        <dbReference type="ARBA" id="ARBA00022723"/>
    </source>
</evidence>
<dbReference type="HOGENOM" id="CLU_039046_0_1_9"/>
<reference evidence="5 6" key="1">
    <citation type="journal article" date="2007" name="Genome Res.">
        <title>Genome sequence of a proteolytic (Group I) Clostridium botulinum strain Hall A and comparative analysis of the clostridial genomes.</title>
        <authorList>
            <person name="Sebaihia M."/>
            <person name="Peck M.W."/>
            <person name="Minton N.P."/>
            <person name="Thomson N.R."/>
            <person name="Holden M.T.G."/>
            <person name="Mitchell W.J."/>
            <person name="Carter A.T."/>
            <person name="Bentley S.D."/>
            <person name="Mason D.R."/>
            <person name="Crossman L."/>
            <person name="Paul C.J."/>
            <person name="Ivens A."/>
            <person name="Wells-Bennik M.H.J."/>
            <person name="Davis I.J."/>
            <person name="Cerdeno-Tarraga A.M."/>
            <person name="Churcher C."/>
            <person name="Quail M.A."/>
            <person name="Chillingworth T."/>
            <person name="Feltwell T."/>
            <person name="Fraser A."/>
            <person name="Goodhead I."/>
            <person name="Hance Z."/>
            <person name="Jagels K."/>
            <person name="Larke N."/>
            <person name="Maddison M."/>
            <person name="Moule S."/>
            <person name="Mungall K."/>
            <person name="Norbertczak H."/>
            <person name="Rabbinowitsch E."/>
            <person name="Sanders M."/>
            <person name="Simmonds M."/>
            <person name="White B."/>
            <person name="Whithead S."/>
            <person name="Parkhill J."/>
        </authorList>
    </citation>
    <scope>NUCLEOTIDE SEQUENCE [LARGE SCALE GENOMIC DNA]</scope>
    <source>
        <strain evidence="6">Hall / ATCC 3502 / NCTC 13319 / Type A [Sanger]</strain>
    </source>
</reference>
<organism evidence="5 6">
    <name type="scientific">Clostridium botulinum (strain Hall / ATCC 3502 / NCTC 13319 / Type A)</name>
    <dbReference type="NCBI Taxonomy" id="441771"/>
    <lineage>
        <taxon>Bacteria</taxon>
        <taxon>Bacillati</taxon>
        <taxon>Bacillota</taxon>
        <taxon>Clostridia</taxon>
        <taxon>Eubacteriales</taxon>
        <taxon>Clostridiaceae</taxon>
        <taxon>Clostridium</taxon>
    </lineage>
</organism>